<dbReference type="RefSeq" id="WP_377097717.1">
    <property type="nucleotide sequence ID" value="NZ_JBHTHU010000002.1"/>
</dbReference>
<evidence type="ECO:0000313" key="1">
    <source>
        <dbReference type="EMBL" id="MFD0749392.1"/>
    </source>
</evidence>
<proteinExistence type="predicted"/>
<evidence type="ECO:0000313" key="2">
    <source>
        <dbReference type="Proteomes" id="UP001596958"/>
    </source>
</evidence>
<gene>
    <name evidence="1" type="ORF">ACFQZS_04515</name>
</gene>
<sequence>MIVEVFKTNVAEVELSELLIRQLEDQFPESHINFDMEDCDKILRVEASIIAPEKIIKILNSNGYSCEVLT</sequence>
<keyword evidence="2" id="KW-1185">Reference proteome</keyword>
<dbReference type="EMBL" id="JBHTHU010000002">
    <property type="protein sequence ID" value="MFD0749392.1"/>
    <property type="molecule type" value="Genomic_DNA"/>
</dbReference>
<comment type="caution">
    <text evidence="1">The sequence shown here is derived from an EMBL/GenBank/DDBJ whole genome shotgun (WGS) entry which is preliminary data.</text>
</comment>
<protein>
    <recommendedName>
        <fullName evidence="3">HMA domain-containing protein</fullName>
    </recommendedName>
</protein>
<dbReference type="Proteomes" id="UP001596958">
    <property type="component" value="Unassembled WGS sequence"/>
</dbReference>
<reference evidence="2" key="1">
    <citation type="journal article" date="2019" name="Int. J. Syst. Evol. Microbiol.">
        <title>The Global Catalogue of Microorganisms (GCM) 10K type strain sequencing project: providing services to taxonomists for standard genome sequencing and annotation.</title>
        <authorList>
            <consortium name="The Broad Institute Genomics Platform"/>
            <consortium name="The Broad Institute Genome Sequencing Center for Infectious Disease"/>
            <person name="Wu L."/>
            <person name="Ma J."/>
        </authorList>
    </citation>
    <scope>NUCLEOTIDE SEQUENCE [LARGE SCALE GENOMIC DNA]</scope>
    <source>
        <strain evidence="2">CCUG 63418</strain>
    </source>
</reference>
<evidence type="ECO:0008006" key="3">
    <source>
        <dbReference type="Google" id="ProtNLM"/>
    </source>
</evidence>
<accession>A0ABW2YSJ7</accession>
<organism evidence="1 2">
    <name type="scientific">Mucilaginibacter calamicampi</name>
    <dbReference type="NCBI Taxonomy" id="1302352"/>
    <lineage>
        <taxon>Bacteria</taxon>
        <taxon>Pseudomonadati</taxon>
        <taxon>Bacteroidota</taxon>
        <taxon>Sphingobacteriia</taxon>
        <taxon>Sphingobacteriales</taxon>
        <taxon>Sphingobacteriaceae</taxon>
        <taxon>Mucilaginibacter</taxon>
    </lineage>
</organism>
<name>A0ABW2YSJ7_9SPHI</name>